<dbReference type="InterPro" id="IPR013113">
    <property type="entry name" value="SIP_FAD-bd"/>
</dbReference>
<dbReference type="PANTHER" id="PTHR30157">
    <property type="entry name" value="FERRIC REDUCTASE, NADPH-DEPENDENT"/>
    <property type="match status" value="1"/>
</dbReference>
<dbReference type="RefSeq" id="WP_331271525.1">
    <property type="nucleotide sequence ID" value="NZ_JADOTZ010000001.1"/>
</dbReference>
<dbReference type="Gene3D" id="2.40.30.10">
    <property type="entry name" value="Translation factors"/>
    <property type="match status" value="1"/>
</dbReference>
<dbReference type="CDD" id="cd06193">
    <property type="entry name" value="siderophore_interacting"/>
    <property type="match status" value="1"/>
</dbReference>
<dbReference type="Proteomes" id="UP000625033">
    <property type="component" value="Unassembled WGS sequence"/>
</dbReference>
<dbReference type="InterPro" id="IPR017927">
    <property type="entry name" value="FAD-bd_FR_type"/>
</dbReference>
<evidence type="ECO:0000259" key="1">
    <source>
        <dbReference type="PROSITE" id="PS51384"/>
    </source>
</evidence>
<keyword evidence="3" id="KW-1185">Reference proteome</keyword>
<dbReference type="SUPFAM" id="SSF63380">
    <property type="entry name" value="Riboflavin synthase domain-like"/>
    <property type="match status" value="1"/>
</dbReference>
<name>A0A931GMK1_9MICC</name>
<dbReference type="PROSITE" id="PS51384">
    <property type="entry name" value="FAD_FR"/>
    <property type="match status" value="1"/>
</dbReference>
<proteinExistence type="predicted"/>
<evidence type="ECO:0000313" key="2">
    <source>
        <dbReference type="EMBL" id="MBG6085504.1"/>
    </source>
</evidence>
<sequence>MSRKKNTPPDRRLMVAQVIRRVRISPSFVRLTLGGLEGLEVRGTDHWCRLFFSRQGQDVLELPTRTTELGWYLQYLATPRARRPWVRAYTVRAARPESGEVDIDFVIHGDRDGTMGPAAQFALDAVPGDRVGFLDQGAAFAADHPHDWTLLVGDETALPAIAGICRSLPAASRGIALIEVPTADDRQEIEAPLGMDLVWLPRDQSSEVHDRPGALALRTLMETPMQDGAVHAHLIGESRLATGARRFLVEVQGVPKRNIDFAGYWRSGRAATS</sequence>
<evidence type="ECO:0000313" key="3">
    <source>
        <dbReference type="Proteomes" id="UP000625033"/>
    </source>
</evidence>
<comment type="caution">
    <text evidence="2">The sequence shown here is derived from an EMBL/GenBank/DDBJ whole genome shotgun (WGS) entry which is preliminary data.</text>
</comment>
<dbReference type="PANTHER" id="PTHR30157:SF0">
    <property type="entry name" value="NADPH-DEPENDENT FERRIC-CHELATE REDUCTASE"/>
    <property type="match status" value="1"/>
</dbReference>
<reference evidence="2" key="1">
    <citation type="submission" date="2020-11" db="EMBL/GenBank/DDBJ databases">
        <title>Sequencing the genomes of 1000 actinobacteria strains.</title>
        <authorList>
            <person name="Klenk H.-P."/>
        </authorList>
    </citation>
    <scope>NUCLEOTIDE SEQUENCE</scope>
    <source>
        <strain evidence="2">DSM 26152</strain>
    </source>
</reference>
<dbReference type="Pfam" id="PF04954">
    <property type="entry name" value="SIP"/>
    <property type="match status" value="1"/>
</dbReference>
<dbReference type="InterPro" id="IPR039261">
    <property type="entry name" value="FNR_nucleotide-bd"/>
</dbReference>
<dbReference type="EMBL" id="JADOTZ010000001">
    <property type="protein sequence ID" value="MBG6085504.1"/>
    <property type="molecule type" value="Genomic_DNA"/>
</dbReference>
<feature type="domain" description="FAD-binding FR-type" evidence="1">
    <location>
        <begin position="11"/>
        <end position="143"/>
    </location>
</feature>
<protein>
    <submittedName>
        <fullName evidence="2">NADPH-dependent ferric siderophore reductase</fullName>
    </submittedName>
</protein>
<gene>
    <name evidence="2" type="ORF">IW252_002271</name>
</gene>
<dbReference type="GO" id="GO:0016491">
    <property type="term" value="F:oxidoreductase activity"/>
    <property type="evidence" value="ECO:0007669"/>
    <property type="project" value="InterPro"/>
</dbReference>
<dbReference type="InterPro" id="IPR007037">
    <property type="entry name" value="SIP_rossman_dom"/>
</dbReference>
<dbReference type="InterPro" id="IPR017938">
    <property type="entry name" value="Riboflavin_synthase-like_b-brl"/>
</dbReference>
<accession>A0A931GMK1</accession>
<dbReference type="AlphaFoldDB" id="A0A931GMK1"/>
<dbReference type="Pfam" id="PF08021">
    <property type="entry name" value="FAD_binding_9"/>
    <property type="match status" value="1"/>
</dbReference>
<dbReference type="InterPro" id="IPR039374">
    <property type="entry name" value="SIP_fam"/>
</dbReference>
<organism evidence="2 3">
    <name type="scientific">Zhihengliuella flava</name>
    <dbReference type="NCBI Taxonomy" id="1285193"/>
    <lineage>
        <taxon>Bacteria</taxon>
        <taxon>Bacillati</taxon>
        <taxon>Actinomycetota</taxon>
        <taxon>Actinomycetes</taxon>
        <taxon>Micrococcales</taxon>
        <taxon>Micrococcaceae</taxon>
        <taxon>Zhihengliuella</taxon>
    </lineage>
</organism>
<dbReference type="Gene3D" id="3.40.50.80">
    <property type="entry name" value="Nucleotide-binding domain of ferredoxin-NADP reductase (FNR) module"/>
    <property type="match status" value="1"/>
</dbReference>